<dbReference type="InterPro" id="IPR001486">
    <property type="entry name" value="Hemoglobin_trunc"/>
</dbReference>
<dbReference type="PANTHER" id="PTHR47366:SF1">
    <property type="entry name" value="TWO-ON-TWO HEMOGLOBIN-3"/>
    <property type="match status" value="1"/>
</dbReference>
<dbReference type="InterPro" id="IPR044203">
    <property type="entry name" value="GlbO/GLB3-like"/>
</dbReference>
<keyword evidence="1" id="KW-0813">Transport</keyword>
<dbReference type="Gene3D" id="1.10.490.10">
    <property type="entry name" value="Globins"/>
    <property type="match status" value="1"/>
</dbReference>
<protein>
    <submittedName>
        <fullName evidence="6">Truncated hemoglobin YjbI</fullName>
    </submittedName>
</protein>
<keyword evidence="7" id="KW-1185">Reference proteome</keyword>
<evidence type="ECO:0000256" key="5">
    <source>
        <dbReference type="ARBA" id="ARBA00034496"/>
    </source>
</evidence>
<evidence type="ECO:0000256" key="3">
    <source>
        <dbReference type="ARBA" id="ARBA00022723"/>
    </source>
</evidence>
<comment type="caution">
    <text evidence="6">The sequence shown here is derived from an EMBL/GenBank/DDBJ whole genome shotgun (WGS) entry which is preliminary data.</text>
</comment>
<dbReference type="GO" id="GO:0005344">
    <property type="term" value="F:oxygen carrier activity"/>
    <property type="evidence" value="ECO:0007669"/>
    <property type="project" value="InterPro"/>
</dbReference>
<keyword evidence="2" id="KW-0349">Heme</keyword>
<dbReference type="SUPFAM" id="SSF46458">
    <property type="entry name" value="Globin-like"/>
    <property type="match status" value="1"/>
</dbReference>
<accession>A0A370FGH9</accession>
<dbReference type="EMBL" id="QQAV01000006">
    <property type="protein sequence ID" value="RDI23499.1"/>
    <property type="molecule type" value="Genomic_DNA"/>
</dbReference>
<dbReference type="CDD" id="cd14773">
    <property type="entry name" value="TrHb2_PhHbO-like_O"/>
    <property type="match status" value="1"/>
</dbReference>
<dbReference type="InterPro" id="IPR009050">
    <property type="entry name" value="Globin-like_sf"/>
</dbReference>
<organism evidence="6 7">
    <name type="scientific">Pseudacidovorax intermedius</name>
    <dbReference type="NCBI Taxonomy" id="433924"/>
    <lineage>
        <taxon>Bacteria</taxon>
        <taxon>Pseudomonadati</taxon>
        <taxon>Pseudomonadota</taxon>
        <taxon>Betaproteobacteria</taxon>
        <taxon>Burkholderiales</taxon>
        <taxon>Comamonadaceae</taxon>
        <taxon>Pseudacidovorax</taxon>
    </lineage>
</organism>
<evidence type="ECO:0000313" key="7">
    <source>
        <dbReference type="Proteomes" id="UP000255265"/>
    </source>
</evidence>
<dbReference type="Proteomes" id="UP000255265">
    <property type="component" value="Unassembled WGS sequence"/>
</dbReference>
<reference evidence="6 7" key="1">
    <citation type="submission" date="2018-07" db="EMBL/GenBank/DDBJ databases">
        <title>Genomic Encyclopedia of Type Strains, Phase IV (KMG-IV): sequencing the most valuable type-strain genomes for metagenomic binning, comparative biology and taxonomic classification.</title>
        <authorList>
            <person name="Goeker M."/>
        </authorList>
    </citation>
    <scope>NUCLEOTIDE SEQUENCE [LARGE SCALE GENOMIC DNA]</scope>
    <source>
        <strain evidence="6 7">DSM 21352</strain>
    </source>
</reference>
<dbReference type="Pfam" id="PF01152">
    <property type="entry name" value="Bac_globin"/>
    <property type="match status" value="1"/>
</dbReference>
<dbReference type="GO" id="GO:0020037">
    <property type="term" value="F:heme binding"/>
    <property type="evidence" value="ECO:0007669"/>
    <property type="project" value="InterPro"/>
</dbReference>
<dbReference type="AlphaFoldDB" id="A0A370FGH9"/>
<proteinExistence type="inferred from homology"/>
<keyword evidence="3" id="KW-0479">Metal-binding</keyword>
<sequence length="219" mass="24573">MPICPLRRRQTRGLYGSRQTLHRASRTAAFDRTTPADLSHMSHLSCFGPPCRAQWRWYADCRTQGMTASVATTPSPLNTHYERLGGDAAVVRLVEAFYRHMDTWPGAQRIRAMHEPDLSATKAVLVLYLREWLGGPKDYSARRGHPRLRMRHAGFAIGAAERDAWLACMQAALQAVDADAALQAELMAAFFKTADWMRNTDTRTAPQHPLSLTTLKEAP</sequence>
<evidence type="ECO:0000256" key="1">
    <source>
        <dbReference type="ARBA" id="ARBA00022448"/>
    </source>
</evidence>
<dbReference type="PANTHER" id="PTHR47366">
    <property type="entry name" value="TWO-ON-TWO HEMOGLOBIN-3"/>
    <property type="match status" value="1"/>
</dbReference>
<dbReference type="GO" id="GO:0046872">
    <property type="term" value="F:metal ion binding"/>
    <property type="evidence" value="ECO:0007669"/>
    <property type="project" value="UniProtKB-KW"/>
</dbReference>
<evidence type="ECO:0000313" key="6">
    <source>
        <dbReference type="EMBL" id="RDI23499.1"/>
    </source>
</evidence>
<comment type="similarity">
    <text evidence="5">Belongs to the truncated hemoglobin family. Group II subfamily.</text>
</comment>
<gene>
    <name evidence="6" type="ORF">DFR41_106205</name>
</gene>
<evidence type="ECO:0000256" key="2">
    <source>
        <dbReference type="ARBA" id="ARBA00022617"/>
    </source>
</evidence>
<name>A0A370FGH9_9BURK</name>
<dbReference type="GO" id="GO:0019825">
    <property type="term" value="F:oxygen binding"/>
    <property type="evidence" value="ECO:0007669"/>
    <property type="project" value="InterPro"/>
</dbReference>
<keyword evidence="4" id="KW-0408">Iron</keyword>
<dbReference type="InterPro" id="IPR012292">
    <property type="entry name" value="Globin/Proto"/>
</dbReference>
<evidence type="ECO:0000256" key="4">
    <source>
        <dbReference type="ARBA" id="ARBA00023004"/>
    </source>
</evidence>